<protein>
    <submittedName>
        <fullName evidence="1">Uncharacterized protein</fullName>
    </submittedName>
</protein>
<name>A0A2R3QC90_9BURK</name>
<evidence type="ECO:0000313" key="2">
    <source>
        <dbReference type="Proteomes" id="UP000237925"/>
    </source>
</evidence>
<proteinExistence type="predicted"/>
<sequence>MPQLWHLRASRGLCEATAVRLLARSGLRVVQRAWMAGAEGCGAPELLLVTAAAPEVLVQAALAGLRSATGAAVHCRPQPQGRAPQAY</sequence>
<dbReference type="Proteomes" id="UP000237925">
    <property type="component" value="Chromosome"/>
</dbReference>
<accession>A0A2R3QC90</accession>
<dbReference type="KEGG" id="mela:C6568_09035"/>
<reference evidence="1 2" key="1">
    <citation type="submission" date="2018-03" db="EMBL/GenBank/DDBJ databases">
        <title>Genome sequencing of Melaminivora sp.</title>
        <authorList>
            <person name="Kim S.-J."/>
            <person name="Heo J."/>
            <person name="Ahn J.-H."/>
            <person name="Kwon S.-W."/>
        </authorList>
    </citation>
    <scope>NUCLEOTIDE SEQUENCE [LARGE SCALE GENOMIC DNA]</scope>
    <source>
        <strain evidence="1 2">SC2-9</strain>
    </source>
</reference>
<evidence type="ECO:0000313" key="1">
    <source>
        <dbReference type="EMBL" id="AVO49388.1"/>
    </source>
</evidence>
<dbReference type="EMBL" id="CP027667">
    <property type="protein sequence ID" value="AVO49388.1"/>
    <property type="molecule type" value="Genomic_DNA"/>
</dbReference>
<organism evidence="1 2">
    <name type="scientific">Melaminivora suipulveris</name>
    <dbReference type="NCBI Taxonomy" id="2109913"/>
    <lineage>
        <taxon>Bacteria</taxon>
        <taxon>Pseudomonadati</taxon>
        <taxon>Pseudomonadota</taxon>
        <taxon>Betaproteobacteria</taxon>
        <taxon>Burkholderiales</taxon>
        <taxon>Comamonadaceae</taxon>
        <taxon>Melaminivora</taxon>
    </lineage>
</organism>
<keyword evidence="2" id="KW-1185">Reference proteome</keyword>
<dbReference type="AlphaFoldDB" id="A0A2R3QC90"/>
<gene>
    <name evidence="1" type="ORF">C6568_09035</name>
</gene>